<protein>
    <recommendedName>
        <fullName evidence="3">ABC-type xenobiotic transporter</fullName>
        <ecNumber evidence="3">7.6.2.2</ecNumber>
    </recommendedName>
</protein>
<feature type="domain" description="ABC transmembrane type-1" evidence="16">
    <location>
        <begin position="692"/>
        <end position="978"/>
    </location>
</feature>
<keyword evidence="10 14" id="KW-1133">Transmembrane helix</keyword>
<dbReference type="GO" id="GO:0008559">
    <property type="term" value="F:ABC-type xenobiotic transporter activity"/>
    <property type="evidence" value="ECO:0007669"/>
    <property type="project" value="UniProtKB-EC"/>
</dbReference>
<feature type="domain" description="ABC transporter" evidence="15">
    <location>
        <begin position="1013"/>
        <end position="1251"/>
    </location>
</feature>
<feature type="transmembrane region" description="Helical" evidence="14">
    <location>
        <begin position="332"/>
        <end position="356"/>
    </location>
</feature>
<reference evidence="17" key="1">
    <citation type="submission" date="2021-09" db="EMBL/GenBank/DDBJ databases">
        <authorList>
            <person name="Martin H S."/>
        </authorList>
    </citation>
    <scope>NUCLEOTIDE SEQUENCE</scope>
</reference>
<dbReference type="InterPro" id="IPR027417">
    <property type="entry name" value="P-loop_NTPase"/>
</dbReference>
<evidence type="ECO:0000256" key="14">
    <source>
        <dbReference type="SAM" id="Phobius"/>
    </source>
</evidence>
<dbReference type="GO" id="GO:0017085">
    <property type="term" value="P:response to insecticide"/>
    <property type="evidence" value="ECO:0007669"/>
    <property type="project" value="UniProtKB-ARBA"/>
</dbReference>
<dbReference type="InterPro" id="IPR003439">
    <property type="entry name" value="ABC_transporter-like_ATP-bd"/>
</dbReference>
<evidence type="ECO:0000256" key="5">
    <source>
        <dbReference type="ARBA" id="ARBA00022692"/>
    </source>
</evidence>
<dbReference type="GO" id="GO:0016887">
    <property type="term" value="F:ATP hydrolysis activity"/>
    <property type="evidence" value="ECO:0007669"/>
    <property type="project" value="InterPro"/>
</dbReference>
<feature type="transmembrane region" description="Helical" evidence="14">
    <location>
        <begin position="926"/>
        <end position="947"/>
    </location>
</feature>
<feature type="transmembrane region" description="Helical" evidence="14">
    <location>
        <begin position="835"/>
        <end position="851"/>
    </location>
</feature>
<dbReference type="CDD" id="cd18577">
    <property type="entry name" value="ABC_6TM_Pgp_ABCB1_D1_like"/>
    <property type="match status" value="1"/>
</dbReference>
<dbReference type="EMBL" id="CAKASE010000047">
    <property type="protein sequence ID" value="CAG9561790.1"/>
    <property type="molecule type" value="Genomic_DNA"/>
</dbReference>
<feature type="transmembrane region" description="Helical" evidence="14">
    <location>
        <begin position="289"/>
        <end position="312"/>
    </location>
</feature>
<comment type="similarity">
    <text evidence="2">Belongs to the ABC transporter superfamily. ABCB family. Multidrug resistance exporter (TC 3.A.1.201) subfamily.</text>
</comment>
<evidence type="ECO:0000259" key="16">
    <source>
        <dbReference type="PROSITE" id="PS50929"/>
    </source>
</evidence>
<feature type="domain" description="ABC transmembrane type-1" evidence="16">
    <location>
        <begin position="59"/>
        <end position="353"/>
    </location>
</feature>
<keyword evidence="12" id="KW-0325">Glycoprotein</keyword>
<keyword evidence="6" id="KW-0677">Repeat</keyword>
<dbReference type="GO" id="GO:0005524">
    <property type="term" value="F:ATP binding"/>
    <property type="evidence" value="ECO:0007669"/>
    <property type="project" value="UniProtKB-KW"/>
</dbReference>
<evidence type="ECO:0000256" key="6">
    <source>
        <dbReference type="ARBA" id="ARBA00022737"/>
    </source>
</evidence>
<dbReference type="FunFam" id="1.20.1560.10:FF:000009">
    <property type="entry name" value="ABC transporter B family member 1"/>
    <property type="match status" value="1"/>
</dbReference>
<sequence length="1254" mass="137911">MKANGNSYTLKDFYKMKKKGSDHDKNSNTSSENGKEEIPSVSFFTLYRFSSKRDKLYIFLAIISSIVCGCMTPLNTLLFSSLLQSMVDYGVSIIINNPQPDIFLSDVRDFAINNSVIGAIVVLLSYIATVLMNIAAYNQVYRVRQEYLKAALNQDFEYFDTHQTGDFASKMTDDVVKLEDGIGEKLATFIFYQASFLSSIIMALIKGWKLALLCLISFPVTLSLVGIAALISSRLSKKEAVASGKAGSIAEEVLSAVRTVYAFSGQKKEIERYEKYLNEAKGINIKKGLFNGIAMGTLFFCIFCAYALSFWFGYRLMVEEPETYDVDTMMAVLFGVLMGSANFGISSTLMDVFGVARGAGAQIFHLIDNVPLINPLLNRGIVPNNIEGKIELKNVVFHYPSRPDVPVLKGVNISVQKGQSVALVGHSGCGKSTIIQLLSRYYDVVDGSVQIDGNDVRQLSVRWLRSQIGLVGQEPVLFNTTVRENIRYGREDATDEEIEKVAKQANAHEFIMKLPSGYDTLVGERGASLSGGQKQRIAIARALVRNPKILLLDEATSALDTSSEAKVQKALDKAQEGRTTIVVAHRLTTIRNVDKIYVFKKGNVVECGNHNELMEKKGHYYDMVMLQASPDINENENVQKLDRTTSIVSEKDEDEHFETIVQENNETTQEELNISFLQVIKLNLPEWRSITAGSVCSLVSGFAMPLLALILGDFIGVLSNPDKDWVENEIRKYSLIFVGIGVFSGITNFIMVFMYGIAGEHLTARLRKLLFEKMLHQEIGFFDDKNNSTGALCARLSGEAAAVQGATGQRIGTVLQAIGTFSFALGVSLFYEWRLGLVALAFVPFMAAVLYKQGRMVTAESFGTAKTMEKSSKIAVEAVANVRTVASLGREQTFLKDYATQLLPALVIAKQTSHWRGIVFGLSRGLFNFIYAATLFYGSNLMVYQGIGYDVVLKSAQTLLMGSSSAAQAFAFAPNFQKGIKAAGRVIVILGRQSKIVDPIEPAVENFEGTGEASIQNVQFKYPTRPLIPVLKNCNLEIENGKTIALVGSSGCGKSTIIQLLERYYDPDDGIVAQNGIPLPKLLLSDVRQPIGFVQQEPILFDRSIGENIAYGDNSRQPSMDEIVEAAKQANIHNFVISLPMGYDTNIGSKGTQLSGGQKQRVAIARALIRRPKMLLLDEATSALDTESEKVVQEALDAAKAGRTCVMIAHRLSTVRDADVICVLNNGSVAESGTHSELVQLKGLYYNLNRRGYA</sequence>
<dbReference type="CDD" id="cd03249">
    <property type="entry name" value="ABC_MTABC3_MDL1_MDL2"/>
    <property type="match status" value="2"/>
</dbReference>
<dbReference type="InterPro" id="IPR017871">
    <property type="entry name" value="ABC_transporter-like_CS"/>
</dbReference>
<feature type="transmembrane region" description="Helical" evidence="14">
    <location>
        <begin position="210"/>
        <end position="231"/>
    </location>
</feature>
<keyword evidence="4" id="KW-0813">Transport</keyword>
<dbReference type="GO" id="GO:0097254">
    <property type="term" value="P:renal tubular secretion"/>
    <property type="evidence" value="ECO:0007669"/>
    <property type="project" value="UniProtKB-ARBA"/>
</dbReference>
<evidence type="ECO:0000313" key="17">
    <source>
        <dbReference type="EMBL" id="CAG9561790.1"/>
    </source>
</evidence>
<dbReference type="GO" id="GO:0005743">
    <property type="term" value="C:mitochondrial inner membrane"/>
    <property type="evidence" value="ECO:0007669"/>
    <property type="project" value="TreeGrafter"/>
</dbReference>
<evidence type="ECO:0000256" key="2">
    <source>
        <dbReference type="ARBA" id="ARBA00007577"/>
    </source>
</evidence>
<accession>A0A8J2W025</accession>
<dbReference type="PROSITE" id="PS50929">
    <property type="entry name" value="ABC_TM1F"/>
    <property type="match status" value="2"/>
</dbReference>
<dbReference type="OrthoDB" id="6500128at2759"/>
<dbReference type="InterPro" id="IPR003593">
    <property type="entry name" value="AAA+_ATPase"/>
</dbReference>
<evidence type="ECO:0000313" key="18">
    <source>
        <dbReference type="Proteomes" id="UP000789524"/>
    </source>
</evidence>
<evidence type="ECO:0000256" key="3">
    <source>
        <dbReference type="ARBA" id="ARBA00012191"/>
    </source>
</evidence>
<dbReference type="FunFam" id="3.40.50.300:FF:000479">
    <property type="entry name" value="Multidrug resistance protein 1A"/>
    <property type="match status" value="1"/>
</dbReference>
<proteinExistence type="inferred from homology"/>
<feature type="transmembrane region" description="Helical" evidence="14">
    <location>
        <begin position="690"/>
        <end position="715"/>
    </location>
</feature>
<evidence type="ECO:0000256" key="8">
    <source>
        <dbReference type="ARBA" id="ARBA00022840"/>
    </source>
</evidence>
<evidence type="ECO:0000256" key="4">
    <source>
        <dbReference type="ARBA" id="ARBA00022448"/>
    </source>
</evidence>
<name>A0A8J2W025_9NEOP</name>
<organism evidence="17 18">
    <name type="scientific">Danaus chrysippus</name>
    <name type="common">African queen</name>
    <dbReference type="NCBI Taxonomy" id="151541"/>
    <lineage>
        <taxon>Eukaryota</taxon>
        <taxon>Metazoa</taxon>
        <taxon>Ecdysozoa</taxon>
        <taxon>Arthropoda</taxon>
        <taxon>Hexapoda</taxon>
        <taxon>Insecta</taxon>
        <taxon>Pterygota</taxon>
        <taxon>Neoptera</taxon>
        <taxon>Endopterygota</taxon>
        <taxon>Lepidoptera</taxon>
        <taxon>Glossata</taxon>
        <taxon>Ditrysia</taxon>
        <taxon>Papilionoidea</taxon>
        <taxon>Nymphalidae</taxon>
        <taxon>Danainae</taxon>
        <taxon>Danaini</taxon>
        <taxon>Danaina</taxon>
        <taxon>Danaus</taxon>
        <taxon>Anosia</taxon>
    </lineage>
</organism>
<evidence type="ECO:0000256" key="11">
    <source>
        <dbReference type="ARBA" id="ARBA00023136"/>
    </source>
</evidence>
<dbReference type="PROSITE" id="PS00211">
    <property type="entry name" value="ABC_TRANSPORTER_1"/>
    <property type="match status" value="2"/>
</dbReference>
<dbReference type="InterPro" id="IPR036640">
    <property type="entry name" value="ABC1_TM_sf"/>
</dbReference>
<feature type="transmembrane region" description="Helical" evidence="14">
    <location>
        <begin position="735"/>
        <end position="758"/>
    </location>
</feature>
<comment type="subcellular location">
    <subcellularLocation>
        <location evidence="1">Membrane</location>
        <topology evidence="1">Multi-pass membrane protein</topology>
    </subcellularLocation>
</comment>
<dbReference type="Pfam" id="PF00664">
    <property type="entry name" value="ABC_membrane"/>
    <property type="match status" value="2"/>
</dbReference>
<evidence type="ECO:0000256" key="13">
    <source>
        <dbReference type="ARBA" id="ARBA00034018"/>
    </source>
</evidence>
<dbReference type="SUPFAM" id="SSF52540">
    <property type="entry name" value="P-loop containing nucleoside triphosphate hydrolases"/>
    <property type="match status" value="2"/>
</dbReference>
<dbReference type="Proteomes" id="UP000789524">
    <property type="component" value="Unassembled WGS sequence"/>
</dbReference>
<evidence type="ECO:0000256" key="1">
    <source>
        <dbReference type="ARBA" id="ARBA00004141"/>
    </source>
</evidence>
<dbReference type="PANTHER" id="PTHR43394">
    <property type="entry name" value="ATP-DEPENDENT PERMEASE MDL1, MITOCHONDRIAL"/>
    <property type="match status" value="1"/>
</dbReference>
<evidence type="ECO:0000256" key="10">
    <source>
        <dbReference type="ARBA" id="ARBA00022989"/>
    </source>
</evidence>
<evidence type="ECO:0000256" key="9">
    <source>
        <dbReference type="ARBA" id="ARBA00022967"/>
    </source>
</evidence>
<keyword evidence="7" id="KW-0547">Nucleotide-binding</keyword>
<comment type="catalytic activity">
    <reaction evidence="13">
        <text>ATP + H2O + xenobioticSide 1 = ADP + phosphate + xenobioticSide 2.</text>
        <dbReference type="EC" id="7.6.2.2"/>
    </reaction>
</comment>
<dbReference type="SMART" id="SM00382">
    <property type="entry name" value="AAA"/>
    <property type="match status" value="2"/>
</dbReference>
<dbReference type="EC" id="7.6.2.2" evidence="3"/>
<dbReference type="GO" id="GO:0090374">
    <property type="term" value="P:oligopeptide export from mitochondrion"/>
    <property type="evidence" value="ECO:0007669"/>
    <property type="project" value="TreeGrafter"/>
</dbReference>
<dbReference type="Pfam" id="PF00005">
    <property type="entry name" value="ABC_tran"/>
    <property type="match status" value="2"/>
</dbReference>
<dbReference type="AlphaFoldDB" id="A0A8J2W025"/>
<gene>
    <name evidence="17" type="ORF">DCHRY22_LOCUS3238</name>
</gene>
<dbReference type="PANTHER" id="PTHR43394:SF27">
    <property type="entry name" value="ATP-DEPENDENT TRANSLOCASE ABCB1-LIKE"/>
    <property type="match status" value="1"/>
</dbReference>
<feature type="transmembrane region" description="Helical" evidence="14">
    <location>
        <begin position="56"/>
        <end position="79"/>
    </location>
</feature>
<dbReference type="SUPFAM" id="SSF90123">
    <property type="entry name" value="ABC transporter transmembrane region"/>
    <property type="match status" value="2"/>
</dbReference>
<keyword evidence="8" id="KW-0067">ATP-binding</keyword>
<evidence type="ECO:0000256" key="7">
    <source>
        <dbReference type="ARBA" id="ARBA00022741"/>
    </source>
</evidence>
<evidence type="ECO:0000259" key="15">
    <source>
        <dbReference type="PROSITE" id="PS50893"/>
    </source>
</evidence>
<comment type="caution">
    <text evidence="17">The sequence shown here is derived from an EMBL/GenBank/DDBJ whole genome shotgun (WGS) entry which is preliminary data.</text>
</comment>
<dbReference type="Gene3D" id="1.20.1560.10">
    <property type="entry name" value="ABC transporter type 1, transmembrane domain"/>
    <property type="match status" value="2"/>
</dbReference>
<keyword evidence="18" id="KW-1185">Reference proteome</keyword>
<dbReference type="CDD" id="cd18578">
    <property type="entry name" value="ABC_6TM_Pgp_ABCB1_D2_like"/>
    <property type="match status" value="1"/>
</dbReference>
<dbReference type="InterPro" id="IPR039421">
    <property type="entry name" value="Type_1_exporter"/>
</dbReference>
<dbReference type="GO" id="GO:0015421">
    <property type="term" value="F:ABC-type oligopeptide transporter activity"/>
    <property type="evidence" value="ECO:0007669"/>
    <property type="project" value="TreeGrafter"/>
</dbReference>
<evidence type="ECO:0000256" key="12">
    <source>
        <dbReference type="ARBA" id="ARBA00023180"/>
    </source>
</evidence>
<keyword evidence="5 14" id="KW-0812">Transmembrane</keyword>
<keyword evidence="11 14" id="KW-0472">Membrane</keyword>
<dbReference type="InterPro" id="IPR011527">
    <property type="entry name" value="ABC1_TM_dom"/>
</dbReference>
<dbReference type="FunFam" id="3.40.50.300:FF:000205">
    <property type="entry name" value="ABC transporter B family member 4"/>
    <property type="match status" value="1"/>
</dbReference>
<feature type="transmembrane region" description="Helical" evidence="14">
    <location>
        <begin position="116"/>
        <end position="137"/>
    </location>
</feature>
<dbReference type="PROSITE" id="PS50893">
    <property type="entry name" value="ABC_TRANSPORTER_2"/>
    <property type="match status" value="2"/>
</dbReference>
<keyword evidence="9" id="KW-1278">Translocase</keyword>
<feature type="domain" description="ABC transporter" evidence="15">
    <location>
        <begin position="390"/>
        <end position="626"/>
    </location>
</feature>
<dbReference type="Gene3D" id="3.40.50.300">
    <property type="entry name" value="P-loop containing nucleotide triphosphate hydrolases"/>
    <property type="match status" value="2"/>
</dbReference>